<dbReference type="EC" id="1.2.7.7" evidence="3"/>
<dbReference type="PANTHER" id="PTHR42730">
    <property type="entry name" value="2-OXOGLUTARATE SYNTHASE SUBUNIT KORC"/>
    <property type="match status" value="1"/>
</dbReference>
<evidence type="ECO:0000313" key="3">
    <source>
        <dbReference type="EMBL" id="AHM57129.1"/>
    </source>
</evidence>
<dbReference type="EMBL" id="CP007452">
    <property type="protein sequence ID" value="AHM57129.1"/>
    <property type="molecule type" value="Genomic_DNA"/>
</dbReference>
<accession>W8T5Z4</accession>
<dbReference type="OrthoDB" id="9789125at2"/>
<dbReference type="GO" id="GO:0043807">
    <property type="term" value="F:3-methyl-2-oxobutanoate dehydrogenase (ferredoxin) activity"/>
    <property type="evidence" value="ECO:0007669"/>
    <property type="project" value="UniProtKB-EC"/>
</dbReference>
<reference evidence="3 4" key="1">
    <citation type="journal article" date="2014" name="Genome Announc.">
        <title>Complete Genome Sequence of Amino Acid-Utilizing Eubacterium acidaminophilum al-2 (DSM 3953).</title>
        <authorList>
            <person name="Poehlein A."/>
            <person name="Andreesen J.R."/>
            <person name="Daniel R."/>
        </authorList>
    </citation>
    <scope>NUCLEOTIDE SEQUENCE [LARGE SCALE GENOMIC DNA]</scope>
    <source>
        <strain evidence="3 4">DSM 3953</strain>
    </source>
</reference>
<evidence type="ECO:0000313" key="4">
    <source>
        <dbReference type="Proteomes" id="UP000019591"/>
    </source>
</evidence>
<dbReference type="InterPro" id="IPR019752">
    <property type="entry name" value="Pyrv/ketoisovalerate_OxRed_cat"/>
</dbReference>
<dbReference type="PANTHER" id="PTHR42730:SF1">
    <property type="entry name" value="2-OXOGLUTARATE SYNTHASE SUBUNIT KORC"/>
    <property type="match status" value="1"/>
</dbReference>
<proteinExistence type="predicted"/>
<dbReference type="InterPro" id="IPR002869">
    <property type="entry name" value="Pyrv_flavodox_OxRed_cen"/>
</dbReference>
<keyword evidence="1 3" id="KW-0560">Oxidoreductase</keyword>
<dbReference type="eggNOG" id="COG1014">
    <property type="taxonomic scope" value="Bacteria"/>
</dbReference>
<keyword evidence="4" id="KW-1185">Reference proteome</keyword>
<dbReference type="Pfam" id="PF01558">
    <property type="entry name" value="POR"/>
    <property type="match status" value="1"/>
</dbReference>
<dbReference type="SUPFAM" id="SSF53323">
    <property type="entry name" value="Pyruvate-ferredoxin oxidoreductase, PFOR, domain III"/>
    <property type="match status" value="1"/>
</dbReference>
<evidence type="ECO:0000256" key="1">
    <source>
        <dbReference type="ARBA" id="ARBA00023002"/>
    </source>
</evidence>
<sequence>MATEKIISAGFGGQGVMSLGMLITYAGMLENKEVSWLPSYGPEMRGGTANCSVVVSDQPVGSPIINDDATSAIIMNLPSLVKFESSVVPGGKLFINSSLITNKIERDDVQVYYVPCNDLAIELGNPKVANMVMLGAFLEATGLVGIDSVIEAFKKVFGPSKEKLIPLNTEAIKKGQEAVK</sequence>
<protein>
    <submittedName>
        <fullName evidence="3">Ketoisovalerate oxidoreductase subunit VorA</fullName>
        <ecNumber evidence="3">1.2.7.7</ecNumber>
    </submittedName>
</protein>
<dbReference type="RefSeq" id="WP_025436084.1">
    <property type="nucleotide sequence ID" value="NZ_CP007452.1"/>
</dbReference>
<gene>
    <name evidence="3" type="primary">vorA1</name>
    <name evidence="3" type="ORF">EAL2_c18370</name>
</gene>
<name>W8T5Z4_PEPAC</name>
<evidence type="ECO:0000259" key="2">
    <source>
        <dbReference type="Pfam" id="PF01558"/>
    </source>
</evidence>
<feature type="domain" description="Pyruvate/ketoisovalerate oxidoreductase catalytic" evidence="2">
    <location>
        <begin position="12"/>
        <end position="175"/>
    </location>
</feature>
<dbReference type="Gene3D" id="3.40.920.10">
    <property type="entry name" value="Pyruvate-ferredoxin oxidoreductase, PFOR, domain III"/>
    <property type="match status" value="1"/>
</dbReference>
<dbReference type="AlphaFoldDB" id="W8T5Z4"/>
<dbReference type="PATRIC" id="fig|1286171.3.peg.1796"/>
<dbReference type="Proteomes" id="UP000019591">
    <property type="component" value="Chromosome"/>
</dbReference>
<dbReference type="HOGENOM" id="CLU_087284_0_1_9"/>
<dbReference type="KEGG" id="eac:EAL2_c18370"/>
<organism evidence="3 4">
    <name type="scientific">Peptoclostridium acidaminophilum DSM 3953</name>
    <dbReference type="NCBI Taxonomy" id="1286171"/>
    <lineage>
        <taxon>Bacteria</taxon>
        <taxon>Bacillati</taxon>
        <taxon>Bacillota</taxon>
        <taxon>Clostridia</taxon>
        <taxon>Peptostreptococcales</taxon>
        <taxon>Peptoclostridiaceae</taxon>
        <taxon>Peptoclostridium</taxon>
    </lineage>
</organism>
<dbReference type="STRING" id="1286171.EAL2_c18370"/>
<dbReference type="InterPro" id="IPR052554">
    <property type="entry name" value="2-oxoglutarate_synth_KorC"/>
</dbReference>